<keyword evidence="2" id="KW-1185">Reference proteome</keyword>
<accession>V4TCE5</accession>
<dbReference type="InParanoid" id="V4TCE5"/>
<organism evidence="1 2">
    <name type="scientific">Citrus clementina</name>
    <name type="common">Clementine</name>
    <name type="synonym">Citrus deliciosa x Citrus sinensis</name>
    <dbReference type="NCBI Taxonomy" id="85681"/>
    <lineage>
        <taxon>Eukaryota</taxon>
        <taxon>Viridiplantae</taxon>
        <taxon>Streptophyta</taxon>
        <taxon>Embryophyta</taxon>
        <taxon>Tracheophyta</taxon>
        <taxon>Spermatophyta</taxon>
        <taxon>Magnoliopsida</taxon>
        <taxon>eudicotyledons</taxon>
        <taxon>Gunneridae</taxon>
        <taxon>Pentapetalae</taxon>
        <taxon>rosids</taxon>
        <taxon>malvids</taxon>
        <taxon>Sapindales</taxon>
        <taxon>Rutaceae</taxon>
        <taxon>Aurantioideae</taxon>
        <taxon>Citrus</taxon>
    </lineage>
</organism>
<dbReference type="EMBL" id="KI536726">
    <property type="protein sequence ID" value="ESR50957.1"/>
    <property type="molecule type" value="Genomic_DNA"/>
</dbReference>
<reference evidence="1 2" key="1">
    <citation type="submission" date="2013-10" db="EMBL/GenBank/DDBJ databases">
        <authorList>
            <consortium name="International Citrus Genome Consortium"/>
            <person name="Jenkins J."/>
            <person name="Schmutz J."/>
            <person name="Prochnik S."/>
            <person name="Rokhsar D."/>
            <person name="Gmitter F."/>
            <person name="Ollitrault P."/>
            <person name="Machado M."/>
            <person name="Talon M."/>
            <person name="Wincker P."/>
            <person name="Jaillon O."/>
            <person name="Morgante M."/>
        </authorList>
    </citation>
    <scope>NUCLEOTIDE SEQUENCE</scope>
    <source>
        <strain evidence="2">cv. Clemenules</strain>
    </source>
</reference>
<protein>
    <submittedName>
        <fullName evidence="1">Uncharacterized protein</fullName>
    </submittedName>
</protein>
<proteinExistence type="predicted"/>
<dbReference type="Proteomes" id="UP000030687">
    <property type="component" value="Unassembled WGS sequence"/>
</dbReference>
<dbReference type="Gramene" id="ESR50957">
    <property type="protein sequence ID" value="ESR50957"/>
    <property type="gene ID" value="CICLE_v10033780mg"/>
</dbReference>
<dbReference type="KEGG" id="cic:CICLE_v10033780mg"/>
<dbReference type="AlphaFoldDB" id="V4TCE5"/>
<evidence type="ECO:0000313" key="2">
    <source>
        <dbReference type="Proteomes" id="UP000030687"/>
    </source>
</evidence>
<evidence type="ECO:0000313" key="1">
    <source>
        <dbReference type="EMBL" id="ESR50957.1"/>
    </source>
</evidence>
<gene>
    <name evidence="1" type="ORF">CICLE_v10033780mg</name>
</gene>
<name>V4TCE5_CITCL</name>
<sequence>MVTIISTSQTVGDIICLQLKSELVPWHFLLLKLRNHIFYHIGLNFCYRPILTSIVSASFDGKEWCIPSAVMQVTNRSSLSST</sequence>